<evidence type="ECO:0000256" key="1">
    <source>
        <dbReference type="ARBA" id="ARBA00004418"/>
    </source>
</evidence>
<accession>A5D452</accession>
<sequence>MAGKAKTIAFLTLIFLMLAPVPGCREKTAPAQQMHTVRVLESARSPYFLPLYLALNLGFFKEQNLNVTISTASPEAIRTALDDGRTDIALCGLQKIIFNPNAKGPAPKVFATMACRDGSYLLERENKGEFNWENLKNKTIIGGSQDDSSEIALESVLRRHGLRPYREVTIYHNIPDTLRVGAFRAGTGHYLQLLEPEAAAAEAKGYGRVVESVGTAAGDMVVTAYAALPGYIESNPEIIQGFTNAIYKAQLWLSRHSPDEAAEAAAPSFPNTDRQVLLKSLKRYQSLRIWACSPVVPREPYERFHEAAKEAGEIALPAPYETAVVTDFARKAVETVTYDPETGQDKNLKNNIFGIFNRK</sequence>
<organism evidence="6 7">
    <name type="scientific">Pelotomaculum thermopropionicum (strain DSM 13744 / JCM 10971 / SI)</name>
    <dbReference type="NCBI Taxonomy" id="370438"/>
    <lineage>
        <taxon>Bacteria</taxon>
        <taxon>Bacillati</taxon>
        <taxon>Bacillota</taxon>
        <taxon>Clostridia</taxon>
        <taxon>Eubacteriales</taxon>
        <taxon>Desulfotomaculaceae</taxon>
        <taxon>Pelotomaculum</taxon>
    </lineage>
</organism>
<dbReference type="SUPFAM" id="SSF53850">
    <property type="entry name" value="Periplasmic binding protein-like II"/>
    <property type="match status" value="1"/>
</dbReference>
<feature type="chain" id="PRO_5038805384" evidence="4">
    <location>
        <begin position="20"/>
        <end position="359"/>
    </location>
</feature>
<protein>
    <submittedName>
        <fullName evidence="6">ABC-type nitrate/sulfonate/bicarbonate transport system, periplasmic components</fullName>
    </submittedName>
</protein>
<dbReference type="Gene3D" id="3.40.190.10">
    <property type="entry name" value="Periplasmic binding protein-like II"/>
    <property type="match status" value="2"/>
</dbReference>
<dbReference type="PANTHER" id="PTHR30024">
    <property type="entry name" value="ALIPHATIC SULFONATES-BINDING PROTEIN-RELATED"/>
    <property type="match status" value="1"/>
</dbReference>
<dbReference type="GO" id="GO:0042597">
    <property type="term" value="C:periplasmic space"/>
    <property type="evidence" value="ECO:0007669"/>
    <property type="project" value="UniProtKB-SubCell"/>
</dbReference>
<dbReference type="EMBL" id="AP009389">
    <property type="protein sequence ID" value="BAF58990.1"/>
    <property type="molecule type" value="Genomic_DNA"/>
</dbReference>
<keyword evidence="3 4" id="KW-0732">Signal</keyword>
<gene>
    <name evidence="6" type="primary">TauA</name>
    <name evidence="6" type="ordered locus">PTH_0810</name>
</gene>
<evidence type="ECO:0000256" key="3">
    <source>
        <dbReference type="ARBA" id="ARBA00022729"/>
    </source>
</evidence>
<feature type="domain" description="SsuA/THI5-like" evidence="5">
    <location>
        <begin position="46"/>
        <end position="261"/>
    </location>
</feature>
<evidence type="ECO:0000256" key="4">
    <source>
        <dbReference type="SAM" id="SignalP"/>
    </source>
</evidence>
<dbReference type="eggNOG" id="COG0715">
    <property type="taxonomic scope" value="Bacteria"/>
</dbReference>
<comment type="subcellular location">
    <subcellularLocation>
        <location evidence="1">Periplasm</location>
    </subcellularLocation>
</comment>
<evidence type="ECO:0000259" key="5">
    <source>
        <dbReference type="Pfam" id="PF09084"/>
    </source>
</evidence>
<feature type="signal peptide" evidence="4">
    <location>
        <begin position="1"/>
        <end position="19"/>
    </location>
</feature>
<dbReference type="Proteomes" id="UP000006556">
    <property type="component" value="Chromosome"/>
</dbReference>
<reference evidence="7" key="1">
    <citation type="journal article" date="2008" name="Genome Res.">
        <title>The genome of Pelotomaculum thermopropionicum reveals niche-associated evolution in anaerobic microbiota.</title>
        <authorList>
            <person name="Kosaka T."/>
            <person name="Kato S."/>
            <person name="Shimoyama T."/>
            <person name="Ishii S."/>
            <person name="Abe T."/>
            <person name="Watanabe K."/>
        </authorList>
    </citation>
    <scope>NUCLEOTIDE SEQUENCE [LARGE SCALE GENOMIC DNA]</scope>
    <source>
        <strain evidence="7">DSM 13744 / JCM 10971 / SI</strain>
    </source>
</reference>
<dbReference type="Pfam" id="PF09084">
    <property type="entry name" value="NMT1"/>
    <property type="match status" value="1"/>
</dbReference>
<evidence type="ECO:0000313" key="6">
    <source>
        <dbReference type="EMBL" id="BAF58990.1"/>
    </source>
</evidence>
<dbReference type="AlphaFoldDB" id="A5D452"/>
<dbReference type="STRING" id="370438.PTH_0810"/>
<dbReference type="HOGENOM" id="CLU_061540_1_0_9"/>
<keyword evidence="7" id="KW-1185">Reference proteome</keyword>
<dbReference type="PANTHER" id="PTHR30024:SF47">
    <property type="entry name" value="TAURINE-BINDING PERIPLASMIC PROTEIN"/>
    <property type="match status" value="1"/>
</dbReference>
<evidence type="ECO:0000313" key="7">
    <source>
        <dbReference type="Proteomes" id="UP000006556"/>
    </source>
</evidence>
<comment type="similarity">
    <text evidence="2">Belongs to the bacterial solute-binding protein SsuA/TauA family.</text>
</comment>
<dbReference type="KEGG" id="pth:PTH_0810"/>
<dbReference type="InterPro" id="IPR015168">
    <property type="entry name" value="SsuA/THI5"/>
</dbReference>
<name>A5D452_PELTS</name>
<proteinExistence type="inferred from homology"/>
<evidence type="ECO:0000256" key="2">
    <source>
        <dbReference type="ARBA" id="ARBA00010742"/>
    </source>
</evidence>